<dbReference type="STRING" id="570156.AOG27_13665"/>
<evidence type="ECO:0000259" key="11">
    <source>
        <dbReference type="Pfam" id="PF26002"/>
    </source>
</evidence>
<evidence type="ECO:0000256" key="7">
    <source>
        <dbReference type="ARBA" id="ARBA00022989"/>
    </source>
</evidence>
<dbReference type="AlphaFoldDB" id="A0A0P7DV20"/>
<evidence type="ECO:0000256" key="8">
    <source>
        <dbReference type="ARBA" id="ARBA00023136"/>
    </source>
</evidence>
<evidence type="ECO:0000313" key="12">
    <source>
        <dbReference type="EMBL" id="KPM83105.1"/>
    </source>
</evidence>
<accession>A0A0P7DV20</accession>
<dbReference type="InterPro" id="IPR010129">
    <property type="entry name" value="T1SS_HlyD"/>
</dbReference>
<dbReference type="InterPro" id="IPR050739">
    <property type="entry name" value="MFP"/>
</dbReference>
<keyword evidence="6 9" id="KW-0812">Transmembrane</keyword>
<dbReference type="Gene3D" id="2.40.30.170">
    <property type="match status" value="1"/>
</dbReference>
<feature type="domain" description="AprE-like long alpha-helical hairpin" evidence="10">
    <location>
        <begin position="88"/>
        <end position="275"/>
    </location>
</feature>
<dbReference type="RefSeq" id="WP_054553564.1">
    <property type="nucleotide sequence ID" value="NZ_LJTC01000008.1"/>
</dbReference>
<comment type="similarity">
    <text evidence="2 9">Belongs to the membrane fusion protein (MFP) (TC 8.A.1) family.</text>
</comment>
<organism evidence="12 13">
    <name type="scientific">Pseudoalteromonas lipolytica</name>
    <dbReference type="NCBI Taxonomy" id="570156"/>
    <lineage>
        <taxon>Bacteria</taxon>
        <taxon>Pseudomonadati</taxon>
        <taxon>Pseudomonadota</taxon>
        <taxon>Gammaproteobacteria</taxon>
        <taxon>Alteromonadales</taxon>
        <taxon>Pseudoalteromonadaceae</taxon>
        <taxon>Pseudoalteromonas</taxon>
    </lineage>
</organism>
<dbReference type="InterPro" id="IPR058982">
    <property type="entry name" value="Beta-barrel_AprE"/>
</dbReference>
<sequence>MNAQHGIAGRKYILWGWIMTALSLGVFLLWGAFAPLDKGAVIEGQVIVSGRKKQIQAPQSGVLAQLLVQNGQWVEKNQPLVILDNRVAKSQLEAATTQYYMALAEKERLFAEFTQTPKLHYSSALTEIALPQAEEAMRLHQQLFVQRKATQDAKLLLLENNKHTTQSRISGLQNVVASQQQQLAVYKNWLRDTQALVDKGYQSQEKLYQLQAQAAEISADSANSQAELKAQQARLLEQDTQLLQTIKAYKQDLSQQMATNQASISHFKQQIITAQFSLDNSEVRAPAAGQVVGLNAFGDVVSQSQLLMEIMPKGQTLIVDAKVPVHLIDSILLGQEVDLLFNAFNTSTTPKVKGNIDSLTQDIVNDQRTGQPYYQVTIRVNEQALLKDLVLQPGMPVQAFVKNGERSMLSYLFKPFIDRIPHAMADN</sequence>
<comment type="caution">
    <text evidence="12">The sequence shown here is derived from an EMBL/GenBank/DDBJ whole genome shotgun (WGS) entry which is preliminary data.</text>
</comment>
<evidence type="ECO:0000256" key="9">
    <source>
        <dbReference type="RuleBase" id="RU365093"/>
    </source>
</evidence>
<comment type="subcellular location">
    <subcellularLocation>
        <location evidence="1 9">Cell inner membrane</location>
        <topology evidence="1 9">Single-pass membrane protein</topology>
    </subcellularLocation>
</comment>
<dbReference type="PATRIC" id="fig|570156.3.peg.3838"/>
<evidence type="ECO:0000256" key="1">
    <source>
        <dbReference type="ARBA" id="ARBA00004377"/>
    </source>
</evidence>
<dbReference type="GO" id="GO:0015031">
    <property type="term" value="P:protein transport"/>
    <property type="evidence" value="ECO:0007669"/>
    <property type="project" value="InterPro"/>
</dbReference>
<evidence type="ECO:0000256" key="6">
    <source>
        <dbReference type="ARBA" id="ARBA00022692"/>
    </source>
</evidence>
<gene>
    <name evidence="12" type="ORF">AOG27_13665</name>
</gene>
<dbReference type="EMBL" id="LJTC01000008">
    <property type="protein sequence ID" value="KPM83105.1"/>
    <property type="molecule type" value="Genomic_DNA"/>
</dbReference>
<evidence type="ECO:0000256" key="4">
    <source>
        <dbReference type="ARBA" id="ARBA00022475"/>
    </source>
</evidence>
<dbReference type="PRINTS" id="PR01490">
    <property type="entry name" value="RTXTOXIND"/>
</dbReference>
<name>A0A0P7DV20_9GAMM</name>
<dbReference type="InterPro" id="IPR058781">
    <property type="entry name" value="HH_AprE-like"/>
</dbReference>
<evidence type="ECO:0000256" key="2">
    <source>
        <dbReference type="ARBA" id="ARBA00009477"/>
    </source>
</evidence>
<keyword evidence="8 9" id="KW-0472">Membrane</keyword>
<keyword evidence="5 9" id="KW-0997">Cell inner membrane</keyword>
<dbReference type="PANTHER" id="PTHR30386:SF17">
    <property type="entry name" value="ALKALINE PROTEASE SECRETION PROTEIN APRE"/>
    <property type="match status" value="1"/>
</dbReference>
<feature type="transmembrane region" description="Helical" evidence="9">
    <location>
        <begin position="12"/>
        <end position="33"/>
    </location>
</feature>
<dbReference type="OrthoDB" id="9775513at2"/>
<keyword evidence="7 9" id="KW-1133">Transmembrane helix</keyword>
<reference evidence="12 13" key="1">
    <citation type="submission" date="2015-09" db="EMBL/GenBank/DDBJ databases">
        <title>Draft Genome Sequence of Pseudoalteromonas lipolytica UCD-48B.</title>
        <authorList>
            <person name="Krusor M."/>
            <person name="Coil D.A."/>
            <person name="Lang J.M."/>
            <person name="Eisen J.A."/>
            <person name="Alexiev A."/>
        </authorList>
    </citation>
    <scope>NUCLEOTIDE SEQUENCE [LARGE SCALE GENOMIC DNA]</scope>
    <source>
        <strain evidence="12 13">UCD-48B</strain>
    </source>
</reference>
<dbReference type="Pfam" id="PF25994">
    <property type="entry name" value="HH_AprE"/>
    <property type="match status" value="1"/>
</dbReference>
<dbReference type="Proteomes" id="UP000050378">
    <property type="component" value="Unassembled WGS sequence"/>
</dbReference>
<dbReference type="PANTHER" id="PTHR30386">
    <property type="entry name" value="MEMBRANE FUSION SUBUNIT OF EMRAB-TOLC MULTIDRUG EFFLUX PUMP"/>
    <property type="match status" value="1"/>
</dbReference>
<protein>
    <recommendedName>
        <fullName evidence="9">Membrane fusion protein (MFP) family protein</fullName>
    </recommendedName>
</protein>
<evidence type="ECO:0000313" key="13">
    <source>
        <dbReference type="Proteomes" id="UP000050378"/>
    </source>
</evidence>
<dbReference type="NCBIfam" id="TIGR01843">
    <property type="entry name" value="type_I_hlyD"/>
    <property type="match status" value="1"/>
</dbReference>
<evidence type="ECO:0000256" key="3">
    <source>
        <dbReference type="ARBA" id="ARBA00022448"/>
    </source>
</evidence>
<keyword evidence="4 9" id="KW-1003">Cell membrane</keyword>
<dbReference type="Gene3D" id="2.40.50.100">
    <property type="match status" value="1"/>
</dbReference>
<evidence type="ECO:0000259" key="10">
    <source>
        <dbReference type="Pfam" id="PF25994"/>
    </source>
</evidence>
<evidence type="ECO:0000256" key="5">
    <source>
        <dbReference type="ARBA" id="ARBA00022519"/>
    </source>
</evidence>
<dbReference type="Gene3D" id="1.10.287.470">
    <property type="entry name" value="Helix hairpin bin"/>
    <property type="match status" value="1"/>
</dbReference>
<dbReference type="Pfam" id="PF26002">
    <property type="entry name" value="Beta-barrel_AprE"/>
    <property type="match status" value="1"/>
</dbReference>
<proteinExistence type="inferred from homology"/>
<dbReference type="GO" id="GO:0005886">
    <property type="term" value="C:plasma membrane"/>
    <property type="evidence" value="ECO:0007669"/>
    <property type="project" value="UniProtKB-SubCell"/>
</dbReference>
<feature type="domain" description="AprE-like beta-barrel" evidence="11">
    <location>
        <begin position="317"/>
        <end position="404"/>
    </location>
</feature>
<keyword evidence="3 9" id="KW-0813">Transport</keyword>